<evidence type="ECO:0000256" key="8">
    <source>
        <dbReference type="RuleBase" id="RU364143"/>
    </source>
</evidence>
<name>A0AAD9I358_9PEZI</name>
<organism evidence="10 11">
    <name type="scientific">Phyllachora maydis</name>
    <dbReference type="NCBI Taxonomy" id="1825666"/>
    <lineage>
        <taxon>Eukaryota</taxon>
        <taxon>Fungi</taxon>
        <taxon>Dikarya</taxon>
        <taxon>Ascomycota</taxon>
        <taxon>Pezizomycotina</taxon>
        <taxon>Sordariomycetes</taxon>
        <taxon>Sordariomycetidae</taxon>
        <taxon>Phyllachorales</taxon>
        <taxon>Phyllachoraceae</taxon>
        <taxon>Phyllachora</taxon>
    </lineage>
</organism>
<dbReference type="PANTHER" id="PTHR13104">
    <property type="entry name" value="MED-6-RELATED"/>
    <property type="match status" value="1"/>
</dbReference>
<sequence>MASQTNRLDETFFRQPFDGGLHSNSILYYFATSPFFDPASKNAMIFGQGLSNADMFHFLTTRELFEAKVKERPGIEFVVAQEPAETGPGAGTGVWVINKQLRDDEDGVTVLAAYFVAGEDIYMAPSLADLLSSRIAAIADRVGRILPAADAARVWSPAGGRETRAPAPSTTAKTRALDASRAATPLPGGSADVVSRPGAPPPPDAASDYRVLEEALRIHQLHGHEYMDLNPVTGRPGAFHLSVSARKDASKLVVPGAARSTAPAAAVAAGAGATPAPGSVPSVLPSLNTKVAAENVPAPFSAKSTGKETKSPRTPNMPKPKRRKSKAVGTTPS</sequence>
<dbReference type="GO" id="GO:0003712">
    <property type="term" value="F:transcription coregulator activity"/>
    <property type="evidence" value="ECO:0007669"/>
    <property type="project" value="InterPro"/>
</dbReference>
<reference evidence="10" key="1">
    <citation type="journal article" date="2023" name="Mol. Plant Microbe Interact.">
        <title>Elucidating the Obligate Nature and Biological Capacity of an Invasive Fungal Corn Pathogen.</title>
        <authorList>
            <person name="MacCready J.S."/>
            <person name="Roggenkamp E.M."/>
            <person name="Gdanetz K."/>
            <person name="Chilvers M.I."/>
        </authorList>
    </citation>
    <scope>NUCLEOTIDE SEQUENCE</scope>
    <source>
        <strain evidence="10">PM02</strain>
    </source>
</reference>
<comment type="similarity">
    <text evidence="2 8">Belongs to the Mediator complex subunit 6 family.</text>
</comment>
<evidence type="ECO:0000313" key="11">
    <source>
        <dbReference type="Proteomes" id="UP001217918"/>
    </source>
</evidence>
<dbReference type="InterPro" id="IPR007018">
    <property type="entry name" value="Mediator_Med6"/>
</dbReference>
<keyword evidence="5 8" id="KW-0804">Transcription</keyword>
<keyword evidence="4 8" id="KW-0805">Transcription regulation</keyword>
<dbReference type="EMBL" id="JAQQPM010000003">
    <property type="protein sequence ID" value="KAK2069427.1"/>
    <property type="molecule type" value="Genomic_DNA"/>
</dbReference>
<evidence type="ECO:0000256" key="7">
    <source>
        <dbReference type="ARBA" id="ARBA00031259"/>
    </source>
</evidence>
<evidence type="ECO:0000256" key="3">
    <source>
        <dbReference type="ARBA" id="ARBA00020634"/>
    </source>
</evidence>
<accession>A0AAD9I358</accession>
<proteinExistence type="inferred from homology"/>
<keyword evidence="8" id="KW-0010">Activator</keyword>
<comment type="caution">
    <text evidence="10">The sequence shown here is derived from an EMBL/GenBank/DDBJ whole genome shotgun (WGS) entry which is preliminary data.</text>
</comment>
<dbReference type="GO" id="GO:0016592">
    <property type="term" value="C:mediator complex"/>
    <property type="evidence" value="ECO:0007669"/>
    <property type="project" value="InterPro"/>
</dbReference>
<evidence type="ECO:0000256" key="2">
    <source>
        <dbReference type="ARBA" id="ARBA00007526"/>
    </source>
</evidence>
<comment type="subunit">
    <text evidence="8">Component of the Mediator complex.</text>
</comment>
<comment type="function">
    <text evidence="8">Component of the Mediator complex, a coactivator involved in the regulated transcription of nearly all RNA polymerase II-dependent genes. Mediator functions as a bridge to convey information from gene-specific regulatory proteins to the basal RNA polymerase II transcription machinery. Mediator is recruited to promoters by direct interactions with regulatory proteins and serves as a scaffold for the assembly of a functional preinitiation complex with RNA polymerase II and the general transcription factors.</text>
</comment>
<keyword evidence="6 8" id="KW-0539">Nucleus</keyword>
<feature type="region of interest" description="Disordered" evidence="9">
    <location>
        <begin position="156"/>
        <end position="206"/>
    </location>
</feature>
<evidence type="ECO:0000256" key="1">
    <source>
        <dbReference type="ARBA" id="ARBA00004123"/>
    </source>
</evidence>
<dbReference type="AlphaFoldDB" id="A0AAD9I358"/>
<dbReference type="Proteomes" id="UP001217918">
    <property type="component" value="Unassembled WGS sequence"/>
</dbReference>
<dbReference type="GO" id="GO:0006357">
    <property type="term" value="P:regulation of transcription by RNA polymerase II"/>
    <property type="evidence" value="ECO:0007669"/>
    <property type="project" value="InterPro"/>
</dbReference>
<evidence type="ECO:0000313" key="10">
    <source>
        <dbReference type="EMBL" id="KAK2069427.1"/>
    </source>
</evidence>
<feature type="region of interest" description="Disordered" evidence="9">
    <location>
        <begin position="295"/>
        <end position="333"/>
    </location>
</feature>
<evidence type="ECO:0000256" key="9">
    <source>
        <dbReference type="SAM" id="MobiDB-lite"/>
    </source>
</evidence>
<protein>
    <recommendedName>
        <fullName evidence="3 8">Mediator of RNA polymerase II transcription subunit 6</fullName>
    </recommendedName>
    <alternativeName>
        <fullName evidence="7 8">Mediator complex subunit 6</fullName>
    </alternativeName>
</protein>
<comment type="subcellular location">
    <subcellularLocation>
        <location evidence="1 8">Nucleus</location>
    </subcellularLocation>
</comment>
<dbReference type="Gene3D" id="3.10.450.580">
    <property type="entry name" value="Mediator complex, subunit Med6"/>
    <property type="match status" value="1"/>
</dbReference>
<evidence type="ECO:0000256" key="4">
    <source>
        <dbReference type="ARBA" id="ARBA00023015"/>
    </source>
</evidence>
<gene>
    <name evidence="8" type="primary">MED6</name>
    <name evidence="10" type="ORF">P8C59_004011</name>
</gene>
<dbReference type="InterPro" id="IPR038566">
    <property type="entry name" value="Mediator_Med6_sf"/>
</dbReference>
<evidence type="ECO:0000256" key="6">
    <source>
        <dbReference type="ARBA" id="ARBA00023242"/>
    </source>
</evidence>
<keyword evidence="11" id="KW-1185">Reference proteome</keyword>
<evidence type="ECO:0000256" key="5">
    <source>
        <dbReference type="ARBA" id="ARBA00023163"/>
    </source>
</evidence>
<dbReference type="Pfam" id="PF04934">
    <property type="entry name" value="Med6"/>
    <property type="match status" value="1"/>
</dbReference>